<keyword evidence="2" id="KW-1185">Reference proteome</keyword>
<proteinExistence type="predicted"/>
<accession>A0A8J7JYW2</accession>
<dbReference type="AlphaFoldDB" id="A0A8J7JYW2"/>
<reference evidence="1" key="1">
    <citation type="submission" date="2020-10" db="EMBL/GenBank/DDBJ databases">
        <title>Bacterium isolated from coastal waters sediment.</title>
        <authorList>
            <person name="Chen R.-J."/>
            <person name="Lu D.-C."/>
            <person name="Zhu K.-L."/>
            <person name="Du Z.-J."/>
        </authorList>
    </citation>
    <scope>NUCLEOTIDE SEQUENCE</scope>
    <source>
        <strain evidence="1">N1Y112</strain>
    </source>
</reference>
<dbReference type="NCBIfam" id="NF041512">
    <property type="entry name" value="PA2817_fam"/>
    <property type="match status" value="1"/>
</dbReference>
<comment type="caution">
    <text evidence="1">The sequence shown here is derived from an EMBL/GenBank/DDBJ whole genome shotgun (WGS) entry which is preliminary data.</text>
</comment>
<gene>
    <name evidence="1" type="ORF">IOQ59_12315</name>
</gene>
<protein>
    <recommendedName>
        <fullName evidence="3">Dehydrogenase</fullName>
    </recommendedName>
</protein>
<evidence type="ECO:0000313" key="2">
    <source>
        <dbReference type="Proteomes" id="UP000640333"/>
    </source>
</evidence>
<sequence length="131" mass="15485">MTPYQIHHLNFLKIAYNNFIKSDPFTREELTKDDAEFIANLKQLIEDFESGAGEVREHGQDLLDRAFRMYPDLVHLIARDLLWYFGGSCLHNMPDDEIEKFQRLDEMSFEAEENGEEFDYLKARSSVFELN</sequence>
<dbReference type="Proteomes" id="UP000640333">
    <property type="component" value="Unassembled WGS sequence"/>
</dbReference>
<evidence type="ECO:0000313" key="1">
    <source>
        <dbReference type="EMBL" id="MBE9398043.1"/>
    </source>
</evidence>
<evidence type="ECO:0008006" key="3">
    <source>
        <dbReference type="Google" id="ProtNLM"/>
    </source>
</evidence>
<dbReference type="EMBL" id="JADEYS010000011">
    <property type="protein sequence ID" value="MBE9398043.1"/>
    <property type="molecule type" value="Genomic_DNA"/>
</dbReference>
<dbReference type="RefSeq" id="WP_193953677.1">
    <property type="nucleotide sequence ID" value="NZ_JADEYS010000011.1"/>
</dbReference>
<name>A0A8J7JYW2_9GAMM</name>
<dbReference type="InterPro" id="IPR048156">
    <property type="entry name" value="PA2817-like"/>
</dbReference>
<organism evidence="1 2">
    <name type="scientific">Pontibacterium sinense</name>
    <dbReference type="NCBI Taxonomy" id="2781979"/>
    <lineage>
        <taxon>Bacteria</taxon>
        <taxon>Pseudomonadati</taxon>
        <taxon>Pseudomonadota</taxon>
        <taxon>Gammaproteobacteria</taxon>
        <taxon>Oceanospirillales</taxon>
        <taxon>Oceanospirillaceae</taxon>
        <taxon>Pontibacterium</taxon>
    </lineage>
</organism>